<feature type="compositionally biased region" description="Acidic residues" evidence="1">
    <location>
        <begin position="42"/>
        <end position="51"/>
    </location>
</feature>
<protein>
    <submittedName>
        <fullName evidence="2">Uncharacterized protein</fullName>
    </submittedName>
</protein>
<dbReference type="AlphaFoldDB" id="A0A4C1YK03"/>
<dbReference type="OrthoDB" id="125347at2759"/>
<dbReference type="EMBL" id="BGZK01001247">
    <property type="protein sequence ID" value="GBP75390.1"/>
    <property type="molecule type" value="Genomic_DNA"/>
</dbReference>
<comment type="caution">
    <text evidence="2">The sequence shown here is derived from an EMBL/GenBank/DDBJ whole genome shotgun (WGS) entry which is preliminary data.</text>
</comment>
<feature type="compositionally biased region" description="Basic and acidic residues" evidence="1">
    <location>
        <begin position="30"/>
        <end position="41"/>
    </location>
</feature>
<accession>A0A4C1YK03</accession>
<keyword evidence="3" id="KW-1185">Reference proteome</keyword>
<dbReference type="Proteomes" id="UP000299102">
    <property type="component" value="Unassembled WGS sequence"/>
</dbReference>
<gene>
    <name evidence="2" type="ORF">EVAR_34757_1</name>
</gene>
<feature type="region of interest" description="Disordered" evidence="1">
    <location>
        <begin position="30"/>
        <end position="59"/>
    </location>
</feature>
<sequence length="106" mass="12182">MAGNFTKNLQTYIEEVDDCPLITASLTDKETLDSVRKTEDQEKGDEEDEMDEPKPPPSIKEDLEVAKLLEKYFLYHQDASILQDMNKISKKKYNKITGAAKDVRQK</sequence>
<name>A0A4C1YK03_EUMVA</name>
<organism evidence="2 3">
    <name type="scientific">Eumeta variegata</name>
    <name type="common">Bagworm moth</name>
    <name type="synonym">Eumeta japonica</name>
    <dbReference type="NCBI Taxonomy" id="151549"/>
    <lineage>
        <taxon>Eukaryota</taxon>
        <taxon>Metazoa</taxon>
        <taxon>Ecdysozoa</taxon>
        <taxon>Arthropoda</taxon>
        <taxon>Hexapoda</taxon>
        <taxon>Insecta</taxon>
        <taxon>Pterygota</taxon>
        <taxon>Neoptera</taxon>
        <taxon>Endopterygota</taxon>
        <taxon>Lepidoptera</taxon>
        <taxon>Glossata</taxon>
        <taxon>Ditrysia</taxon>
        <taxon>Tineoidea</taxon>
        <taxon>Psychidae</taxon>
        <taxon>Oiketicinae</taxon>
        <taxon>Eumeta</taxon>
    </lineage>
</organism>
<proteinExistence type="predicted"/>
<evidence type="ECO:0000313" key="2">
    <source>
        <dbReference type="EMBL" id="GBP75390.1"/>
    </source>
</evidence>
<evidence type="ECO:0000313" key="3">
    <source>
        <dbReference type="Proteomes" id="UP000299102"/>
    </source>
</evidence>
<reference evidence="2 3" key="1">
    <citation type="journal article" date="2019" name="Commun. Biol.">
        <title>The bagworm genome reveals a unique fibroin gene that provides high tensile strength.</title>
        <authorList>
            <person name="Kono N."/>
            <person name="Nakamura H."/>
            <person name="Ohtoshi R."/>
            <person name="Tomita M."/>
            <person name="Numata K."/>
            <person name="Arakawa K."/>
        </authorList>
    </citation>
    <scope>NUCLEOTIDE SEQUENCE [LARGE SCALE GENOMIC DNA]</scope>
</reference>
<evidence type="ECO:0000256" key="1">
    <source>
        <dbReference type="SAM" id="MobiDB-lite"/>
    </source>
</evidence>